<evidence type="ECO:0000313" key="1">
    <source>
        <dbReference type="EMBL" id="MBC5689782.1"/>
    </source>
</evidence>
<evidence type="ECO:0000313" key="2">
    <source>
        <dbReference type="Proteomes" id="UP000652477"/>
    </source>
</evidence>
<proteinExistence type="predicted"/>
<gene>
    <name evidence="1" type="ORF">H8S37_12725</name>
</gene>
<accession>A0A923LJ42</accession>
<dbReference type="AlphaFoldDB" id="A0A923LJ42"/>
<dbReference type="RefSeq" id="WP_186876432.1">
    <property type="nucleotide sequence ID" value="NZ_JACOPF010000002.1"/>
</dbReference>
<name>A0A923LJ42_9FIRM</name>
<protein>
    <submittedName>
        <fullName evidence="1">Uncharacterized protein</fullName>
    </submittedName>
</protein>
<sequence>MKWKDIHKHLSGDGFSVYSLGQHEGECTEPYIVLRDNGVTRRQSIEVPEYELLLYYPMNRYSEFSDYIGNVKISMNRLYPALRLVEDEQPHYPDSEKRAYMTSLIYRNSRISKVNRI</sequence>
<dbReference type="EMBL" id="JACOPF010000002">
    <property type="protein sequence ID" value="MBC5689782.1"/>
    <property type="molecule type" value="Genomic_DNA"/>
</dbReference>
<dbReference type="Proteomes" id="UP000652477">
    <property type="component" value="Unassembled WGS sequence"/>
</dbReference>
<keyword evidence="2" id="KW-1185">Reference proteome</keyword>
<reference evidence="1" key="1">
    <citation type="submission" date="2020-08" db="EMBL/GenBank/DDBJ databases">
        <title>Genome public.</title>
        <authorList>
            <person name="Liu C."/>
            <person name="Sun Q."/>
        </authorList>
    </citation>
    <scope>NUCLEOTIDE SEQUENCE</scope>
    <source>
        <strain evidence="1">NSJ-55</strain>
    </source>
</reference>
<organism evidence="1 2">
    <name type="scientific">Mediterraneibacter hominis</name>
    <dbReference type="NCBI Taxonomy" id="2763054"/>
    <lineage>
        <taxon>Bacteria</taxon>
        <taxon>Bacillati</taxon>
        <taxon>Bacillota</taxon>
        <taxon>Clostridia</taxon>
        <taxon>Lachnospirales</taxon>
        <taxon>Lachnospiraceae</taxon>
        <taxon>Mediterraneibacter</taxon>
    </lineage>
</organism>
<comment type="caution">
    <text evidence="1">The sequence shown here is derived from an EMBL/GenBank/DDBJ whole genome shotgun (WGS) entry which is preliminary data.</text>
</comment>